<evidence type="ECO:0000313" key="2">
    <source>
        <dbReference type="EMBL" id="KAF5948365.1"/>
    </source>
</evidence>
<proteinExistence type="predicted"/>
<dbReference type="EMBL" id="JACBKZ010000006">
    <property type="protein sequence ID" value="KAF5948365.1"/>
    <property type="molecule type" value="Genomic_DNA"/>
</dbReference>
<name>A0A7J7H761_CAMSI</name>
<feature type="compositionally biased region" description="Polar residues" evidence="1">
    <location>
        <begin position="7"/>
        <end position="17"/>
    </location>
</feature>
<evidence type="ECO:0000313" key="3">
    <source>
        <dbReference type="Proteomes" id="UP000593564"/>
    </source>
</evidence>
<gene>
    <name evidence="2" type="ORF">HYC85_014322</name>
</gene>
<feature type="region of interest" description="Disordered" evidence="1">
    <location>
        <begin position="1"/>
        <end position="29"/>
    </location>
</feature>
<sequence>MAVSVGARTTASINGGESTTTTSVPLLPPLPSVFRTVRERERAREREREGVKGGSGSTIAQIWSLRLRQWRWRWIGGGGGIVGDDKKMKILA</sequence>
<dbReference type="AlphaFoldDB" id="A0A7J7H761"/>
<dbReference type="Proteomes" id="UP000593564">
    <property type="component" value="Unassembled WGS sequence"/>
</dbReference>
<reference evidence="3" key="1">
    <citation type="journal article" date="2020" name="Nat. Commun.">
        <title>Genome assembly of wild tea tree DASZ reveals pedigree and selection history of tea varieties.</title>
        <authorList>
            <person name="Zhang W."/>
            <person name="Zhang Y."/>
            <person name="Qiu H."/>
            <person name="Guo Y."/>
            <person name="Wan H."/>
            <person name="Zhang X."/>
            <person name="Scossa F."/>
            <person name="Alseekh S."/>
            <person name="Zhang Q."/>
            <person name="Wang P."/>
            <person name="Xu L."/>
            <person name="Schmidt M.H."/>
            <person name="Jia X."/>
            <person name="Li D."/>
            <person name="Zhu A."/>
            <person name="Guo F."/>
            <person name="Chen W."/>
            <person name="Ni D."/>
            <person name="Usadel B."/>
            <person name="Fernie A.R."/>
            <person name="Wen W."/>
        </authorList>
    </citation>
    <scope>NUCLEOTIDE SEQUENCE [LARGE SCALE GENOMIC DNA]</scope>
    <source>
        <strain evidence="3">cv. G240</strain>
    </source>
</reference>
<protein>
    <submittedName>
        <fullName evidence="2">Uncharacterized protein</fullName>
    </submittedName>
</protein>
<keyword evidence="3" id="KW-1185">Reference proteome</keyword>
<accession>A0A7J7H761</accession>
<organism evidence="2 3">
    <name type="scientific">Camellia sinensis</name>
    <name type="common">Tea plant</name>
    <name type="synonym">Thea sinensis</name>
    <dbReference type="NCBI Taxonomy" id="4442"/>
    <lineage>
        <taxon>Eukaryota</taxon>
        <taxon>Viridiplantae</taxon>
        <taxon>Streptophyta</taxon>
        <taxon>Embryophyta</taxon>
        <taxon>Tracheophyta</taxon>
        <taxon>Spermatophyta</taxon>
        <taxon>Magnoliopsida</taxon>
        <taxon>eudicotyledons</taxon>
        <taxon>Gunneridae</taxon>
        <taxon>Pentapetalae</taxon>
        <taxon>asterids</taxon>
        <taxon>Ericales</taxon>
        <taxon>Theaceae</taxon>
        <taxon>Camellia</taxon>
    </lineage>
</organism>
<evidence type="ECO:0000256" key="1">
    <source>
        <dbReference type="SAM" id="MobiDB-lite"/>
    </source>
</evidence>
<reference evidence="2 3" key="2">
    <citation type="submission" date="2020-07" db="EMBL/GenBank/DDBJ databases">
        <title>Genome assembly of wild tea tree DASZ reveals pedigree and selection history of tea varieties.</title>
        <authorList>
            <person name="Zhang W."/>
        </authorList>
    </citation>
    <scope>NUCLEOTIDE SEQUENCE [LARGE SCALE GENOMIC DNA]</scope>
    <source>
        <strain evidence="3">cv. G240</strain>
        <tissue evidence="2">Leaf</tissue>
    </source>
</reference>
<comment type="caution">
    <text evidence="2">The sequence shown here is derived from an EMBL/GenBank/DDBJ whole genome shotgun (WGS) entry which is preliminary data.</text>
</comment>